<dbReference type="AlphaFoldDB" id="A0A6F8ZD09"/>
<organism evidence="2 3">
    <name type="scientific">Candidatus Hydrogenisulfobacillus filiaventi</name>
    <dbReference type="NCBI Taxonomy" id="2707344"/>
    <lineage>
        <taxon>Bacteria</taxon>
        <taxon>Bacillati</taxon>
        <taxon>Bacillota</taxon>
        <taxon>Clostridia</taxon>
        <taxon>Eubacteriales</taxon>
        <taxon>Clostridiales Family XVII. Incertae Sedis</taxon>
        <taxon>Candidatus Hydrogenisulfobacillus</taxon>
    </lineage>
</organism>
<evidence type="ECO:0000313" key="2">
    <source>
        <dbReference type="EMBL" id="CAB1127635.1"/>
    </source>
</evidence>
<dbReference type="Gene3D" id="1.50.10.10">
    <property type="match status" value="1"/>
</dbReference>
<keyword evidence="3" id="KW-1185">Reference proteome</keyword>
<dbReference type="EMBL" id="LR778114">
    <property type="protein sequence ID" value="CAB1127635.1"/>
    <property type="molecule type" value="Genomic_DNA"/>
</dbReference>
<dbReference type="KEGG" id="hfv:R50_0129"/>
<proteinExistence type="predicted"/>
<gene>
    <name evidence="2" type="ORF">R50_0129</name>
</gene>
<protein>
    <submittedName>
        <fullName evidence="2">Glyco_hydro_15 domain-containing protein</fullName>
    </submittedName>
</protein>
<dbReference type="GO" id="GO:0004553">
    <property type="term" value="F:hydrolase activity, hydrolyzing O-glycosyl compounds"/>
    <property type="evidence" value="ECO:0007669"/>
    <property type="project" value="UniProtKB-ARBA"/>
</dbReference>
<accession>A0A6F8ZD09</accession>
<evidence type="ECO:0000313" key="3">
    <source>
        <dbReference type="Proteomes" id="UP000503399"/>
    </source>
</evidence>
<evidence type="ECO:0000259" key="1">
    <source>
        <dbReference type="Pfam" id="PF00723"/>
    </source>
</evidence>
<dbReference type="GO" id="GO:0005975">
    <property type="term" value="P:carbohydrate metabolic process"/>
    <property type="evidence" value="ECO:0007669"/>
    <property type="project" value="InterPro"/>
</dbReference>
<dbReference type="InterPro" id="IPR011613">
    <property type="entry name" value="GH15-like"/>
</dbReference>
<dbReference type="Pfam" id="PF00723">
    <property type="entry name" value="Glyco_hydro_15"/>
    <property type="match status" value="1"/>
</dbReference>
<dbReference type="InterPro" id="IPR008928">
    <property type="entry name" value="6-hairpin_glycosidase_sf"/>
</dbReference>
<dbReference type="PANTHER" id="PTHR31616">
    <property type="entry name" value="TREHALASE"/>
    <property type="match status" value="1"/>
</dbReference>
<dbReference type="SUPFAM" id="SSF48208">
    <property type="entry name" value="Six-hairpin glycosidases"/>
    <property type="match status" value="1"/>
</dbReference>
<reference evidence="2 3" key="1">
    <citation type="submission" date="2020-02" db="EMBL/GenBank/DDBJ databases">
        <authorList>
            <person name="Hogendoorn C."/>
        </authorList>
    </citation>
    <scope>NUCLEOTIDE SEQUENCE [LARGE SCALE GENOMIC DNA]</scope>
    <source>
        <strain evidence="2">R501</strain>
    </source>
</reference>
<sequence>MPRDLPLGNGSMLVTFDTRYHLRDLFYPYVGQENHTAGHYFRLGVAVDGRFSWVHGNEWERELAYEPRTLVTAVNLRHPGLGISIAASDAVDMVQNVLVRRFAVTNHHDSPRQVRLFLTQDFHIYGLDVGDTAFYDPVTNGVVHYKRERYFLVNGQAPGAEDAGVSSYSTGQKETDHAEGTWRDAEDGRLDHNPIAQGSVDSAIGLYAELGPEETATYSAWICAGHTLEEVRRLDGWVRYRGVDTIMARTRHYWYLWGDKEHGALPEPAEGTRSLAALEPELADLYVQSLLIIRTQVDNGGAIIAANDSDVMHYAHDTYSYVWPRDGAFVAMAMDRAGYADVAERFFAFCRDVVEPEGYFLHKYNPDRTFASSWHPWYRRGNVELPIQEDETGLVLIALWSYFRRHRNVETMKPWFRPLVVQAGEFMADYRNTETGLPLPSWDLWEERHGIHAFTVAAVYGGLLAATHFAKAFGEERIAERFAAAARGVQEGFRRYFLDPHGKRWYRSLLADEHGNWTPDPTWDASLLVLPRLGLVGPKDPVMVNTAQGVREHLWVPGPTGGLARYEHDPYQRVGSDPGVPGNPWFVCTLWYAEYLLSSLSVSQGLEEALDILRWAQRHGLKSGVLAEQLHPQSGDPVSVAPLTWSHAEYVWTVLTYLEREAWFGRCPTCGRVAGPLAVSLPQAGETP</sequence>
<name>A0A6F8ZD09_9FIRM</name>
<dbReference type="InterPro" id="IPR012341">
    <property type="entry name" value="6hp_glycosidase-like_sf"/>
</dbReference>
<feature type="domain" description="GH15-like" evidence="1">
    <location>
        <begin position="284"/>
        <end position="611"/>
    </location>
</feature>
<dbReference type="PANTHER" id="PTHR31616:SF13">
    <property type="entry name" value="GLUCAN 1,4-ALPHA-GLUCOSIDASE"/>
    <property type="match status" value="1"/>
</dbReference>
<dbReference type="Proteomes" id="UP000503399">
    <property type="component" value="Chromosome"/>
</dbReference>